<gene>
    <name evidence="1" type="ORF">Dda_6916</name>
</gene>
<accession>A0AAD6ITZ6</accession>
<reference evidence="1" key="1">
    <citation type="submission" date="2023-01" db="EMBL/GenBank/DDBJ databases">
        <title>The chitinases involved in constricting ring structure development in the nematode-trapping fungus Drechslerella dactyloides.</title>
        <authorList>
            <person name="Wang R."/>
            <person name="Zhang L."/>
            <person name="Tang P."/>
            <person name="Li S."/>
            <person name="Liang L."/>
        </authorList>
    </citation>
    <scope>NUCLEOTIDE SEQUENCE</scope>
    <source>
        <strain evidence="1">YMF1.00031</strain>
    </source>
</reference>
<dbReference type="EMBL" id="JAQGDS010000009">
    <property type="protein sequence ID" value="KAJ6258004.1"/>
    <property type="molecule type" value="Genomic_DNA"/>
</dbReference>
<evidence type="ECO:0000313" key="1">
    <source>
        <dbReference type="EMBL" id="KAJ6258004.1"/>
    </source>
</evidence>
<dbReference type="Proteomes" id="UP001221413">
    <property type="component" value="Unassembled WGS sequence"/>
</dbReference>
<sequence length="76" mass="8323">MNTVTKAGKASLTASFSPVMVFSPYPKGVDNNGTEEEKHVQTSLDGYWGQGLEKEAKVVVPRGNKNQETLDHNFVL</sequence>
<organism evidence="1 2">
    <name type="scientific">Drechslerella dactyloides</name>
    <name type="common">Nematode-trapping fungus</name>
    <name type="synonym">Arthrobotrys dactyloides</name>
    <dbReference type="NCBI Taxonomy" id="74499"/>
    <lineage>
        <taxon>Eukaryota</taxon>
        <taxon>Fungi</taxon>
        <taxon>Dikarya</taxon>
        <taxon>Ascomycota</taxon>
        <taxon>Pezizomycotina</taxon>
        <taxon>Orbiliomycetes</taxon>
        <taxon>Orbiliales</taxon>
        <taxon>Orbiliaceae</taxon>
        <taxon>Drechslerella</taxon>
    </lineage>
</organism>
<name>A0AAD6ITZ6_DREDA</name>
<comment type="caution">
    <text evidence="1">The sequence shown here is derived from an EMBL/GenBank/DDBJ whole genome shotgun (WGS) entry which is preliminary data.</text>
</comment>
<proteinExistence type="predicted"/>
<evidence type="ECO:0000313" key="2">
    <source>
        <dbReference type="Proteomes" id="UP001221413"/>
    </source>
</evidence>
<protein>
    <submittedName>
        <fullName evidence="1">Uncharacterized protein</fullName>
    </submittedName>
</protein>
<dbReference type="AlphaFoldDB" id="A0AAD6ITZ6"/>
<keyword evidence="2" id="KW-1185">Reference proteome</keyword>